<proteinExistence type="predicted"/>
<keyword evidence="1" id="KW-1015">Disulfide bond</keyword>
<gene>
    <name evidence="3" type="ORF">DAT39_014294</name>
</gene>
<protein>
    <submittedName>
        <fullName evidence="3">Macrophage mannose receptor 1-like isoform X6</fullName>
    </submittedName>
</protein>
<dbReference type="InterPro" id="IPR018378">
    <property type="entry name" value="C-type_lectin_CS"/>
</dbReference>
<dbReference type="InterPro" id="IPR016186">
    <property type="entry name" value="C-type_lectin-like/link_sf"/>
</dbReference>
<feature type="domain" description="C-type lectin" evidence="2">
    <location>
        <begin position="13"/>
        <end position="124"/>
    </location>
</feature>
<evidence type="ECO:0000313" key="4">
    <source>
        <dbReference type="Proteomes" id="UP000727407"/>
    </source>
</evidence>
<reference evidence="3" key="1">
    <citation type="submission" date="2020-07" db="EMBL/GenBank/DDBJ databases">
        <title>Clarias magur genome sequencing, assembly and annotation.</title>
        <authorList>
            <person name="Kushwaha B."/>
            <person name="Kumar R."/>
            <person name="Das P."/>
            <person name="Joshi C.G."/>
            <person name="Kumar D."/>
            <person name="Nagpure N.S."/>
            <person name="Pandey M."/>
            <person name="Agarwal S."/>
            <person name="Srivastava S."/>
            <person name="Singh M."/>
            <person name="Sahoo L."/>
            <person name="Jayasankar P."/>
            <person name="Meher P.K."/>
            <person name="Koringa P.G."/>
            <person name="Iquebal M.A."/>
            <person name="Das S.P."/>
            <person name="Bit A."/>
            <person name="Patnaik S."/>
            <person name="Patel N."/>
            <person name="Shah T.M."/>
            <person name="Hinsu A."/>
            <person name="Jena J.K."/>
        </authorList>
    </citation>
    <scope>NUCLEOTIDE SEQUENCE</scope>
    <source>
        <strain evidence="3">CIFAMagur01</strain>
        <tissue evidence="3">Testis</tissue>
    </source>
</reference>
<dbReference type="SMART" id="SM00034">
    <property type="entry name" value="CLECT"/>
    <property type="match status" value="1"/>
</dbReference>
<evidence type="ECO:0000259" key="2">
    <source>
        <dbReference type="PROSITE" id="PS50041"/>
    </source>
</evidence>
<organism evidence="3 4">
    <name type="scientific">Clarias magur</name>
    <name type="common">Asian catfish</name>
    <name type="synonym">Macropteronotus magur</name>
    <dbReference type="NCBI Taxonomy" id="1594786"/>
    <lineage>
        <taxon>Eukaryota</taxon>
        <taxon>Metazoa</taxon>
        <taxon>Chordata</taxon>
        <taxon>Craniata</taxon>
        <taxon>Vertebrata</taxon>
        <taxon>Euteleostomi</taxon>
        <taxon>Actinopterygii</taxon>
        <taxon>Neopterygii</taxon>
        <taxon>Teleostei</taxon>
        <taxon>Ostariophysi</taxon>
        <taxon>Siluriformes</taxon>
        <taxon>Clariidae</taxon>
        <taxon>Clarias</taxon>
    </lineage>
</organism>
<comment type="caution">
    <text evidence="3">The sequence shown here is derived from an EMBL/GenBank/DDBJ whole genome shotgun (WGS) entry which is preliminary data.</text>
</comment>
<dbReference type="EMBL" id="QNUK01000296">
    <property type="protein sequence ID" value="KAF5895992.1"/>
    <property type="molecule type" value="Genomic_DNA"/>
</dbReference>
<dbReference type="Gene3D" id="3.10.100.10">
    <property type="entry name" value="Mannose-Binding Protein A, subunit A"/>
    <property type="match status" value="1"/>
</dbReference>
<keyword evidence="4" id="KW-1185">Reference proteome</keyword>
<dbReference type="Proteomes" id="UP000727407">
    <property type="component" value="Unassembled WGS sequence"/>
</dbReference>
<dbReference type="OrthoDB" id="6369810at2759"/>
<evidence type="ECO:0000256" key="1">
    <source>
        <dbReference type="ARBA" id="ARBA00023157"/>
    </source>
</evidence>
<evidence type="ECO:0000313" key="3">
    <source>
        <dbReference type="EMBL" id="KAF5895992.1"/>
    </source>
</evidence>
<dbReference type="InterPro" id="IPR001304">
    <property type="entry name" value="C-type_lectin-like"/>
</dbReference>
<dbReference type="InterPro" id="IPR016187">
    <property type="entry name" value="CTDL_fold"/>
</dbReference>
<dbReference type="SUPFAM" id="SSF56436">
    <property type="entry name" value="C-type lectin-like"/>
    <property type="match status" value="1"/>
</dbReference>
<dbReference type="Pfam" id="PF00059">
    <property type="entry name" value="Lectin_C"/>
    <property type="match status" value="1"/>
</dbReference>
<dbReference type="PROSITE" id="PS00615">
    <property type="entry name" value="C_TYPE_LECTIN_1"/>
    <property type="match status" value="1"/>
</dbReference>
<accession>A0A8J4UEP0</accession>
<sequence>IVQIALQAASIDYIMITKPSTWANARLYCRAHYLDLATVQTKNDWQKLNAAAARNALSTTGWIGLYNRYNTWNWTCTCPGSYLLSHFAPGQPDNAGGNQTCAAINANGYWDDYNCADLKPFICYN</sequence>
<dbReference type="PROSITE" id="PS50041">
    <property type="entry name" value="C_TYPE_LECTIN_2"/>
    <property type="match status" value="1"/>
</dbReference>
<name>A0A8J4UEP0_CLAMG</name>
<keyword evidence="3" id="KW-0675">Receptor</keyword>
<feature type="non-terminal residue" evidence="3">
    <location>
        <position position="1"/>
    </location>
</feature>
<feature type="non-terminal residue" evidence="3">
    <location>
        <position position="125"/>
    </location>
</feature>
<dbReference type="PANTHER" id="PTHR45784:SF3">
    <property type="entry name" value="C-TYPE LECTIN DOMAIN FAMILY 4 MEMBER K-LIKE-RELATED"/>
    <property type="match status" value="1"/>
</dbReference>
<dbReference type="PANTHER" id="PTHR45784">
    <property type="entry name" value="C-TYPE LECTIN DOMAIN FAMILY 20 MEMBER A-RELATED"/>
    <property type="match status" value="1"/>
</dbReference>
<dbReference type="AlphaFoldDB" id="A0A8J4UEP0"/>